<dbReference type="InterPro" id="IPR008927">
    <property type="entry name" value="6-PGluconate_DH-like_C_sf"/>
</dbReference>
<evidence type="ECO:0000256" key="10">
    <source>
        <dbReference type="RuleBase" id="RU362068"/>
    </source>
</evidence>
<reference evidence="14" key="1">
    <citation type="journal article" date="2019" name="Int. J. Syst. Evol. Microbiol.">
        <title>The Global Catalogue of Microorganisms (GCM) 10K type strain sequencing project: providing services to taxonomists for standard genome sequencing and annotation.</title>
        <authorList>
            <consortium name="The Broad Institute Genomics Platform"/>
            <consortium name="The Broad Institute Genome Sequencing Center for Infectious Disease"/>
            <person name="Wu L."/>
            <person name="Ma J."/>
        </authorList>
    </citation>
    <scope>NUCLEOTIDE SEQUENCE [LARGE SCALE GENOMIC DNA]</scope>
    <source>
        <strain evidence="14">DT28</strain>
    </source>
</reference>
<keyword evidence="6 10" id="KW-0521">NADP</keyword>
<comment type="pathway">
    <text evidence="1 10">Cofactor biosynthesis; (R)-pantothenate biosynthesis; (R)-pantoate from 3-methyl-2-oxobutanoate: step 2/2.</text>
</comment>
<evidence type="ECO:0000256" key="5">
    <source>
        <dbReference type="ARBA" id="ARBA00022655"/>
    </source>
</evidence>
<sequence>MTQAWTVVGQGAIGLLAASRLHLAGYQVQLFRRTAGPFRYQFEQADALHSIQLNAAQAPISLLLVPVKAYAVLSALQQLLPLLSPDAQIALCHNGMGSIEQVLPLLQPQQGLWFVSTSQATFKPTAQQIRHSGQGPSYLACIKATAPHYADLVRSAMAVAFEPLTPVDDIQPLLWRKLAVNSVINPLTALHQVPNGELAKPEFQPQISALLQEFIEVATACGQKFEFDEISTQVQSVIHNTAANYSSMQQDKAHGRPLELDAITGYLLKRAKAAGLTLPTHQALYQALHQQSL</sequence>
<gene>
    <name evidence="13" type="ORF">ACFO3I_06295</name>
</gene>
<evidence type="ECO:0000256" key="1">
    <source>
        <dbReference type="ARBA" id="ARBA00004994"/>
    </source>
</evidence>
<dbReference type="EMBL" id="JBHSGB010000006">
    <property type="protein sequence ID" value="MFC4654628.1"/>
    <property type="molecule type" value="Genomic_DNA"/>
</dbReference>
<evidence type="ECO:0000256" key="9">
    <source>
        <dbReference type="ARBA" id="ARBA00048793"/>
    </source>
</evidence>
<evidence type="ECO:0000259" key="12">
    <source>
        <dbReference type="Pfam" id="PF08546"/>
    </source>
</evidence>
<organism evidence="13 14">
    <name type="scientific">Rheinheimera marina</name>
    <dbReference type="NCBI Taxonomy" id="1774958"/>
    <lineage>
        <taxon>Bacteria</taxon>
        <taxon>Pseudomonadati</taxon>
        <taxon>Pseudomonadota</taxon>
        <taxon>Gammaproteobacteria</taxon>
        <taxon>Chromatiales</taxon>
        <taxon>Chromatiaceae</taxon>
        <taxon>Rheinheimera</taxon>
    </lineage>
</organism>
<dbReference type="NCBIfam" id="TIGR00745">
    <property type="entry name" value="apbA_panE"/>
    <property type="match status" value="1"/>
</dbReference>
<dbReference type="InterPro" id="IPR013752">
    <property type="entry name" value="KPA_reductase"/>
</dbReference>
<keyword evidence="7 10" id="KW-0560">Oxidoreductase</keyword>
<proteinExistence type="inferred from homology"/>
<evidence type="ECO:0000313" key="14">
    <source>
        <dbReference type="Proteomes" id="UP001595962"/>
    </source>
</evidence>
<accession>A0ABV9JK71</accession>
<dbReference type="PANTHER" id="PTHR43765">
    <property type="entry name" value="2-DEHYDROPANTOATE 2-REDUCTASE-RELATED"/>
    <property type="match status" value="1"/>
</dbReference>
<dbReference type="EC" id="1.1.1.169" evidence="3 10"/>
<dbReference type="InterPro" id="IPR050838">
    <property type="entry name" value="Ketopantoate_reductase"/>
</dbReference>
<comment type="similarity">
    <text evidence="2 10">Belongs to the ketopantoate reductase family.</text>
</comment>
<dbReference type="RefSeq" id="WP_377332644.1">
    <property type="nucleotide sequence ID" value="NZ_JBHSGB010000006.1"/>
</dbReference>
<feature type="domain" description="Ketopantoate reductase N-terminal" evidence="11">
    <location>
        <begin position="5"/>
        <end position="141"/>
    </location>
</feature>
<dbReference type="SUPFAM" id="SSF51735">
    <property type="entry name" value="NAD(P)-binding Rossmann-fold domains"/>
    <property type="match status" value="1"/>
</dbReference>
<dbReference type="SUPFAM" id="SSF48179">
    <property type="entry name" value="6-phosphogluconate dehydrogenase C-terminal domain-like"/>
    <property type="match status" value="1"/>
</dbReference>
<dbReference type="Gene3D" id="1.10.1040.10">
    <property type="entry name" value="N-(1-d-carboxylethyl)-l-norvaline Dehydrogenase, domain 2"/>
    <property type="match status" value="1"/>
</dbReference>
<protein>
    <recommendedName>
        <fullName evidence="4 10">2-dehydropantoate 2-reductase</fullName>
        <ecNumber evidence="3 10">1.1.1.169</ecNumber>
    </recommendedName>
    <alternativeName>
        <fullName evidence="8 10">Ketopantoate reductase</fullName>
    </alternativeName>
</protein>
<dbReference type="InterPro" id="IPR013328">
    <property type="entry name" value="6PGD_dom2"/>
</dbReference>
<evidence type="ECO:0000256" key="8">
    <source>
        <dbReference type="ARBA" id="ARBA00032024"/>
    </source>
</evidence>
<dbReference type="InterPro" id="IPR036291">
    <property type="entry name" value="NAD(P)-bd_dom_sf"/>
</dbReference>
<dbReference type="Gene3D" id="3.40.50.720">
    <property type="entry name" value="NAD(P)-binding Rossmann-like Domain"/>
    <property type="match status" value="1"/>
</dbReference>
<evidence type="ECO:0000256" key="6">
    <source>
        <dbReference type="ARBA" id="ARBA00022857"/>
    </source>
</evidence>
<evidence type="ECO:0000256" key="7">
    <source>
        <dbReference type="ARBA" id="ARBA00023002"/>
    </source>
</evidence>
<keyword evidence="5 10" id="KW-0566">Pantothenate biosynthesis</keyword>
<dbReference type="Pfam" id="PF02558">
    <property type="entry name" value="ApbA"/>
    <property type="match status" value="1"/>
</dbReference>
<dbReference type="Pfam" id="PF08546">
    <property type="entry name" value="ApbA_C"/>
    <property type="match status" value="1"/>
</dbReference>
<keyword evidence="14" id="KW-1185">Reference proteome</keyword>
<evidence type="ECO:0000256" key="4">
    <source>
        <dbReference type="ARBA" id="ARBA00019465"/>
    </source>
</evidence>
<evidence type="ECO:0000256" key="3">
    <source>
        <dbReference type="ARBA" id="ARBA00013014"/>
    </source>
</evidence>
<dbReference type="Proteomes" id="UP001595962">
    <property type="component" value="Unassembled WGS sequence"/>
</dbReference>
<dbReference type="PANTHER" id="PTHR43765:SF2">
    <property type="entry name" value="2-DEHYDROPANTOATE 2-REDUCTASE"/>
    <property type="match status" value="1"/>
</dbReference>
<name>A0ABV9JK71_9GAMM</name>
<dbReference type="InterPro" id="IPR003710">
    <property type="entry name" value="ApbA"/>
</dbReference>
<dbReference type="InterPro" id="IPR013332">
    <property type="entry name" value="KPR_N"/>
</dbReference>
<evidence type="ECO:0000259" key="11">
    <source>
        <dbReference type="Pfam" id="PF02558"/>
    </source>
</evidence>
<comment type="function">
    <text evidence="10">Catalyzes the NADPH-dependent reduction of ketopantoate into pantoic acid.</text>
</comment>
<feature type="domain" description="Ketopantoate reductase C-terminal" evidence="12">
    <location>
        <begin position="169"/>
        <end position="290"/>
    </location>
</feature>
<evidence type="ECO:0000256" key="2">
    <source>
        <dbReference type="ARBA" id="ARBA00007870"/>
    </source>
</evidence>
<evidence type="ECO:0000313" key="13">
    <source>
        <dbReference type="EMBL" id="MFC4654628.1"/>
    </source>
</evidence>
<comment type="catalytic activity">
    <reaction evidence="9 10">
        <text>(R)-pantoate + NADP(+) = 2-dehydropantoate + NADPH + H(+)</text>
        <dbReference type="Rhea" id="RHEA:16233"/>
        <dbReference type="ChEBI" id="CHEBI:11561"/>
        <dbReference type="ChEBI" id="CHEBI:15378"/>
        <dbReference type="ChEBI" id="CHEBI:15980"/>
        <dbReference type="ChEBI" id="CHEBI:57783"/>
        <dbReference type="ChEBI" id="CHEBI:58349"/>
        <dbReference type="EC" id="1.1.1.169"/>
    </reaction>
</comment>
<comment type="caution">
    <text evidence="13">The sequence shown here is derived from an EMBL/GenBank/DDBJ whole genome shotgun (WGS) entry which is preliminary data.</text>
</comment>